<gene>
    <name evidence="1" type="ORF">TNCV_2069121</name>
</gene>
<proteinExistence type="predicted"/>
<name>A0A8X6W2V7_TRICX</name>
<accession>A0A8X6W2V7</accession>
<protein>
    <submittedName>
        <fullName evidence="1">Uncharacterized protein</fullName>
    </submittedName>
</protein>
<organism evidence="1 2">
    <name type="scientific">Trichonephila clavipes</name>
    <name type="common">Golden silk orbweaver</name>
    <name type="synonym">Nephila clavipes</name>
    <dbReference type="NCBI Taxonomy" id="2585209"/>
    <lineage>
        <taxon>Eukaryota</taxon>
        <taxon>Metazoa</taxon>
        <taxon>Ecdysozoa</taxon>
        <taxon>Arthropoda</taxon>
        <taxon>Chelicerata</taxon>
        <taxon>Arachnida</taxon>
        <taxon>Araneae</taxon>
        <taxon>Araneomorphae</taxon>
        <taxon>Entelegynae</taxon>
        <taxon>Araneoidea</taxon>
        <taxon>Nephilidae</taxon>
        <taxon>Trichonephila</taxon>
    </lineage>
</organism>
<dbReference type="AlphaFoldDB" id="A0A8X6W2V7"/>
<dbReference type="Proteomes" id="UP000887159">
    <property type="component" value="Unassembled WGS sequence"/>
</dbReference>
<evidence type="ECO:0000313" key="2">
    <source>
        <dbReference type="Proteomes" id="UP000887159"/>
    </source>
</evidence>
<evidence type="ECO:0000313" key="1">
    <source>
        <dbReference type="EMBL" id="GFY27292.1"/>
    </source>
</evidence>
<comment type="caution">
    <text evidence="1">The sequence shown here is derived from an EMBL/GenBank/DDBJ whole genome shotgun (WGS) entry which is preliminary data.</text>
</comment>
<sequence>MQFRQESVALLHRACVSVQFHWGVRDNGTLMARAASYRRIPIAVCNFDAQFPPQREAPYSDDANLFQDLILSRVPKPNKSRIFYMPYNHTTWPLSIFCIMKLRRFGPGSNSQPWVQEASDKPTTPPSRLLLKILN</sequence>
<keyword evidence="2" id="KW-1185">Reference proteome</keyword>
<dbReference type="EMBL" id="BMAU01021379">
    <property type="protein sequence ID" value="GFY27292.1"/>
    <property type="molecule type" value="Genomic_DNA"/>
</dbReference>
<reference evidence="1" key="1">
    <citation type="submission" date="2020-08" db="EMBL/GenBank/DDBJ databases">
        <title>Multicomponent nature underlies the extraordinary mechanical properties of spider dragline silk.</title>
        <authorList>
            <person name="Kono N."/>
            <person name="Nakamura H."/>
            <person name="Mori M."/>
            <person name="Yoshida Y."/>
            <person name="Ohtoshi R."/>
            <person name="Malay A.D."/>
            <person name="Moran D.A.P."/>
            <person name="Tomita M."/>
            <person name="Numata K."/>
            <person name="Arakawa K."/>
        </authorList>
    </citation>
    <scope>NUCLEOTIDE SEQUENCE</scope>
</reference>